<feature type="region of interest" description="Disordered" evidence="4">
    <location>
        <begin position="307"/>
        <end position="336"/>
    </location>
</feature>
<keyword evidence="3" id="KW-0175">Coiled coil</keyword>
<gene>
    <name evidence="6" type="primary">NUDCD3</name>
</gene>
<feature type="region of interest" description="Disordered" evidence="4">
    <location>
        <begin position="133"/>
        <end position="156"/>
    </location>
</feature>
<dbReference type="PANTHER" id="PTHR12356">
    <property type="entry name" value="NUCLEAR MOVEMENT PROTEIN NUDC"/>
    <property type="match status" value="1"/>
</dbReference>
<dbReference type="PROSITE" id="PS51203">
    <property type="entry name" value="CS"/>
    <property type="match status" value="1"/>
</dbReference>
<organism evidence="6 7">
    <name type="scientific">Zonotrichia albicollis</name>
    <name type="common">White-throated sparrow</name>
    <name type="synonym">Fringilla albicollis</name>
    <dbReference type="NCBI Taxonomy" id="44394"/>
    <lineage>
        <taxon>Eukaryota</taxon>
        <taxon>Metazoa</taxon>
        <taxon>Chordata</taxon>
        <taxon>Craniata</taxon>
        <taxon>Vertebrata</taxon>
        <taxon>Euteleostomi</taxon>
        <taxon>Archelosauria</taxon>
        <taxon>Archosauria</taxon>
        <taxon>Dinosauria</taxon>
        <taxon>Saurischia</taxon>
        <taxon>Theropoda</taxon>
        <taxon>Coelurosauria</taxon>
        <taxon>Aves</taxon>
        <taxon>Neognathae</taxon>
        <taxon>Neoaves</taxon>
        <taxon>Telluraves</taxon>
        <taxon>Australaves</taxon>
        <taxon>Passeriformes</taxon>
        <taxon>Passerellidae</taxon>
        <taxon>Zonotrichia</taxon>
    </lineage>
</organism>
<feature type="compositionally biased region" description="Pro residues" evidence="4">
    <location>
        <begin position="45"/>
        <end position="56"/>
    </location>
</feature>
<reference evidence="6" key="1">
    <citation type="submission" date="2025-08" db="UniProtKB">
        <authorList>
            <consortium name="Ensembl"/>
        </authorList>
    </citation>
    <scope>IDENTIFICATION</scope>
</reference>
<feature type="region of interest" description="Disordered" evidence="4">
    <location>
        <begin position="1"/>
        <end position="56"/>
    </location>
</feature>
<keyword evidence="1" id="KW-0597">Phosphoprotein</keyword>
<dbReference type="Gene3D" id="2.60.40.790">
    <property type="match status" value="1"/>
</dbReference>
<evidence type="ECO:0000313" key="7">
    <source>
        <dbReference type="Proteomes" id="UP000694413"/>
    </source>
</evidence>
<name>A0A8D2MQ19_ZONAL</name>
<dbReference type="Ensembl" id="ENSZALT00000015420.1">
    <property type="protein sequence ID" value="ENSZALP00000011111.1"/>
    <property type="gene ID" value="ENSZALG00000009429.1"/>
</dbReference>
<dbReference type="Proteomes" id="UP000694413">
    <property type="component" value="Unassembled WGS sequence"/>
</dbReference>
<proteinExistence type="predicted"/>
<dbReference type="AlphaFoldDB" id="A0A8D2MQ19"/>
<dbReference type="SUPFAM" id="SSF49764">
    <property type="entry name" value="HSP20-like chaperones"/>
    <property type="match status" value="1"/>
</dbReference>
<dbReference type="Pfam" id="PF04969">
    <property type="entry name" value="CS"/>
    <property type="match status" value="1"/>
</dbReference>
<feature type="domain" description="CS" evidence="5">
    <location>
        <begin position="356"/>
        <end position="448"/>
    </location>
</feature>
<dbReference type="GO" id="GO:0005737">
    <property type="term" value="C:cytoplasm"/>
    <property type="evidence" value="ECO:0007669"/>
    <property type="project" value="TreeGrafter"/>
</dbReference>
<evidence type="ECO:0000259" key="5">
    <source>
        <dbReference type="PROSITE" id="PS51203"/>
    </source>
</evidence>
<reference evidence="6" key="2">
    <citation type="submission" date="2025-09" db="UniProtKB">
        <authorList>
            <consortium name="Ensembl"/>
        </authorList>
    </citation>
    <scope>IDENTIFICATION</scope>
</reference>
<keyword evidence="7" id="KW-1185">Reference proteome</keyword>
<dbReference type="FunFam" id="2.60.40.790:FF:000023">
    <property type="entry name" value="NudC domain-containing protein 3"/>
    <property type="match status" value="1"/>
</dbReference>
<dbReference type="InterPro" id="IPR025934">
    <property type="entry name" value="NudC_N_dom"/>
</dbReference>
<dbReference type="CDD" id="cd06495">
    <property type="entry name" value="p23_NUDCD3_like"/>
    <property type="match status" value="1"/>
</dbReference>
<protein>
    <recommendedName>
        <fullName evidence="2">NudC domain-containing protein 3</fullName>
    </recommendedName>
</protein>
<dbReference type="PANTHER" id="PTHR12356:SF19">
    <property type="entry name" value="NUDC DOMAIN-CONTAINING PROTEIN 3"/>
    <property type="match status" value="1"/>
</dbReference>
<dbReference type="GO" id="GO:0006457">
    <property type="term" value="P:protein folding"/>
    <property type="evidence" value="ECO:0007669"/>
    <property type="project" value="TreeGrafter"/>
</dbReference>
<feature type="region of interest" description="Disordered" evidence="4">
    <location>
        <begin position="74"/>
        <end position="114"/>
    </location>
</feature>
<feature type="compositionally biased region" description="Basic and acidic residues" evidence="4">
    <location>
        <begin position="134"/>
        <end position="146"/>
    </location>
</feature>
<dbReference type="Pfam" id="PF14050">
    <property type="entry name" value="Nudc_N"/>
    <property type="match status" value="1"/>
</dbReference>
<dbReference type="InterPro" id="IPR037905">
    <property type="entry name" value="p23_NUDCD3"/>
</dbReference>
<dbReference type="InterPro" id="IPR007052">
    <property type="entry name" value="CS_dom"/>
</dbReference>
<evidence type="ECO:0000256" key="4">
    <source>
        <dbReference type="SAM" id="MobiDB-lite"/>
    </source>
</evidence>
<sequence length="532" mass="57598">MNPRARVGGGSQWRGSPGQRAGPERGNGSGAPPAPNAAAAAGTAPAPPPLPVPLPAWPRPRAAAAWFGATCRRREGAAAPPRRGQSPEWRGEGAAGSTGYTEGTGSGTPGHRARGLSVRCRCWKAPGGVSGATGDRECPGTLRGREGPPGGRNRCARGGFRADRKCGRTRCRDSGPGTAMEAALTDMYDQALLGILQHVGNVEEFLRILFGFLYRKTDFYRLLLRPGDRLGFPPGAAQAMALQAFRVFERMARQDDEKRRRELEAKLRKKEEEEEAAAAAERVKLCPAAQEIEVETTEHIPAADAGEAAGTQEPAAAQGAAAPSLLPVEPPGAAAPAELPTRQEQFQTNPDSYNGAVRENYTWSQDYSDLEIKVPVPKHIVKGKQVSVDISSGAIRVAVLEGSSQHVLMEGKLTHKINTESSLWSLEPGKCILISLNKGDEYWWNAILEGEEQIDIDKINKERSMATVDEEEHAVLDRLTFDYHQKLQGKPQSHELKVHEMLKKGWDTEGSPFRGQKFDPSMFNISPGAVQF</sequence>
<feature type="coiled-coil region" evidence="3">
    <location>
        <begin position="253"/>
        <end position="283"/>
    </location>
</feature>
<accession>A0A8D2MQ19</accession>
<evidence type="ECO:0000256" key="2">
    <source>
        <dbReference type="ARBA" id="ARBA00073504"/>
    </source>
</evidence>
<evidence type="ECO:0000256" key="1">
    <source>
        <dbReference type="ARBA" id="ARBA00022553"/>
    </source>
</evidence>
<dbReference type="InterPro" id="IPR037898">
    <property type="entry name" value="NudC_fam"/>
</dbReference>
<dbReference type="InterPro" id="IPR008978">
    <property type="entry name" value="HSP20-like_chaperone"/>
</dbReference>
<dbReference type="GO" id="GO:0051082">
    <property type="term" value="F:unfolded protein binding"/>
    <property type="evidence" value="ECO:0007669"/>
    <property type="project" value="TreeGrafter"/>
</dbReference>
<evidence type="ECO:0000313" key="6">
    <source>
        <dbReference type="Ensembl" id="ENSZALP00000011111.1"/>
    </source>
</evidence>
<evidence type="ECO:0000256" key="3">
    <source>
        <dbReference type="SAM" id="Coils"/>
    </source>
</evidence>